<dbReference type="InterPro" id="IPR009057">
    <property type="entry name" value="Homeodomain-like_sf"/>
</dbReference>
<evidence type="ECO:0000256" key="1">
    <source>
        <dbReference type="ARBA" id="ARBA00023015"/>
    </source>
</evidence>
<feature type="region of interest" description="Disordered" evidence="5">
    <location>
        <begin position="1"/>
        <end position="33"/>
    </location>
</feature>
<evidence type="ECO:0000259" key="6">
    <source>
        <dbReference type="PROSITE" id="PS50977"/>
    </source>
</evidence>
<keyword evidence="3" id="KW-0804">Transcription</keyword>
<dbReference type="PANTHER" id="PTHR47506">
    <property type="entry name" value="TRANSCRIPTIONAL REGULATORY PROTEIN"/>
    <property type="match status" value="1"/>
</dbReference>
<evidence type="ECO:0000256" key="2">
    <source>
        <dbReference type="ARBA" id="ARBA00023125"/>
    </source>
</evidence>
<dbReference type="InterPro" id="IPR036271">
    <property type="entry name" value="Tet_transcr_reg_TetR-rel_C_sf"/>
</dbReference>
<dbReference type="InterPro" id="IPR001647">
    <property type="entry name" value="HTH_TetR"/>
</dbReference>
<proteinExistence type="predicted"/>
<dbReference type="PROSITE" id="PS50977">
    <property type="entry name" value="HTH_TETR_2"/>
    <property type="match status" value="1"/>
</dbReference>
<organism evidence="7 8">
    <name type="scientific">Tepidicaulis marinus</name>
    <dbReference type="NCBI Taxonomy" id="1333998"/>
    <lineage>
        <taxon>Bacteria</taxon>
        <taxon>Pseudomonadati</taxon>
        <taxon>Pseudomonadota</taxon>
        <taxon>Alphaproteobacteria</taxon>
        <taxon>Hyphomicrobiales</taxon>
        <taxon>Parvibaculaceae</taxon>
        <taxon>Tepidicaulis</taxon>
    </lineage>
</organism>
<evidence type="ECO:0000256" key="3">
    <source>
        <dbReference type="ARBA" id="ARBA00023163"/>
    </source>
</evidence>
<accession>A0A081B6A2</accession>
<evidence type="ECO:0000313" key="8">
    <source>
        <dbReference type="Proteomes" id="UP000028702"/>
    </source>
</evidence>
<keyword evidence="1" id="KW-0805">Transcription regulation</keyword>
<dbReference type="eggNOG" id="COG1309">
    <property type="taxonomic scope" value="Bacteria"/>
</dbReference>
<dbReference type="Pfam" id="PF21993">
    <property type="entry name" value="TetR_C_13_2"/>
    <property type="match status" value="1"/>
</dbReference>
<dbReference type="PANTHER" id="PTHR47506:SF1">
    <property type="entry name" value="HTH-TYPE TRANSCRIPTIONAL REGULATOR YJDC"/>
    <property type="match status" value="1"/>
</dbReference>
<keyword evidence="8" id="KW-1185">Reference proteome</keyword>
<dbReference type="SUPFAM" id="SSF48498">
    <property type="entry name" value="Tetracyclin repressor-like, C-terminal domain"/>
    <property type="match status" value="1"/>
</dbReference>
<reference evidence="7 8" key="1">
    <citation type="submission" date="2014-07" db="EMBL/GenBank/DDBJ databases">
        <title>Tepidicaulis marinum gen. nov., sp. nov., a novel marine bacterium denitrifying nitrate to nitrous oxide strictly under microaerobic conditions.</title>
        <authorList>
            <person name="Takeuchi M."/>
            <person name="Yamagishi T."/>
            <person name="Kamagata Y."/>
            <person name="Oshima K."/>
            <person name="Hattori M."/>
            <person name="Katayama T."/>
            <person name="Hanada S."/>
            <person name="Tamaki H."/>
            <person name="Marumo K."/>
            <person name="Maeda H."/>
            <person name="Nedachi M."/>
            <person name="Iwasaki W."/>
            <person name="Suwa Y."/>
            <person name="Sakata S."/>
        </authorList>
    </citation>
    <scope>NUCLEOTIDE SEQUENCE [LARGE SCALE GENOMIC DNA]</scope>
    <source>
        <strain evidence="7 8">MA2</strain>
    </source>
</reference>
<keyword evidence="2 4" id="KW-0238">DNA-binding</keyword>
<dbReference type="SUPFAM" id="SSF46689">
    <property type="entry name" value="Homeodomain-like"/>
    <property type="match status" value="1"/>
</dbReference>
<dbReference type="EMBL" id="BBIO01000001">
    <property type="protein sequence ID" value="GAK43570.1"/>
    <property type="molecule type" value="Genomic_DNA"/>
</dbReference>
<dbReference type="Gene3D" id="1.10.357.10">
    <property type="entry name" value="Tetracycline Repressor, domain 2"/>
    <property type="match status" value="1"/>
</dbReference>
<dbReference type="InterPro" id="IPR054156">
    <property type="entry name" value="YxaF_TetR_C"/>
</dbReference>
<dbReference type="STRING" id="1333998.M2A_0069"/>
<evidence type="ECO:0000313" key="7">
    <source>
        <dbReference type="EMBL" id="GAK43570.1"/>
    </source>
</evidence>
<dbReference type="AlphaFoldDB" id="A0A081B6A2"/>
<protein>
    <submittedName>
        <fullName evidence="7">TetR family transcriptional regulator</fullName>
    </submittedName>
</protein>
<feature type="domain" description="HTH tetR-type" evidence="6">
    <location>
        <begin position="32"/>
        <end position="92"/>
    </location>
</feature>
<gene>
    <name evidence="7" type="ORF">M2A_0069</name>
</gene>
<evidence type="ECO:0000256" key="4">
    <source>
        <dbReference type="PROSITE-ProRule" id="PRU00335"/>
    </source>
</evidence>
<feature type="DNA-binding region" description="H-T-H motif" evidence="4">
    <location>
        <begin position="55"/>
        <end position="74"/>
    </location>
</feature>
<name>A0A081B6A2_9HYPH</name>
<dbReference type="PRINTS" id="PR00455">
    <property type="entry name" value="HTHTETR"/>
</dbReference>
<evidence type="ECO:0000256" key="5">
    <source>
        <dbReference type="SAM" id="MobiDB-lite"/>
    </source>
</evidence>
<dbReference type="GO" id="GO:0003677">
    <property type="term" value="F:DNA binding"/>
    <property type="evidence" value="ECO:0007669"/>
    <property type="project" value="UniProtKB-UniRule"/>
</dbReference>
<sequence length="222" mass="25145">MSEKPPTCASAAMTRTSRKHQAKTPGQAPQKPGTRARIIEAADRLFYEQGYEHTSFADIAGAVNLSRGNFYYHFKTKDEILDAVIAHRLTEREIWLAEWERENDDPVARIRRFIDILIMNRDKILRYGCPLGSLSTELTKLDHPLQGEAGKLFTLFRTWLARQFALAGQKRGADRLAMHLLALSQGIATLANTFHDETFIRREVRALYTWLDDVTGKGNAGA</sequence>
<dbReference type="Proteomes" id="UP000028702">
    <property type="component" value="Unassembled WGS sequence"/>
</dbReference>
<comment type="caution">
    <text evidence="7">The sequence shown here is derived from an EMBL/GenBank/DDBJ whole genome shotgun (WGS) entry which is preliminary data.</text>
</comment>
<dbReference type="Pfam" id="PF00440">
    <property type="entry name" value="TetR_N"/>
    <property type="match status" value="1"/>
</dbReference>